<dbReference type="InterPro" id="IPR054472">
    <property type="entry name" value="WHD"/>
</dbReference>
<proteinExistence type="inferred from homology"/>
<dbReference type="Pfam" id="PF00004">
    <property type="entry name" value="AAA"/>
    <property type="match status" value="1"/>
</dbReference>
<evidence type="ECO:0000259" key="4">
    <source>
        <dbReference type="SMART" id="SM00382"/>
    </source>
</evidence>
<protein>
    <submittedName>
        <fullName evidence="5">ATP-binding protein</fullName>
    </submittedName>
</protein>
<dbReference type="PANTHER" id="PTHR23073">
    <property type="entry name" value="26S PROTEASOME REGULATORY SUBUNIT"/>
    <property type="match status" value="1"/>
</dbReference>
<comment type="similarity">
    <text evidence="1">Belongs to the AAA ATPase family.</text>
</comment>
<dbReference type="RefSeq" id="WP_263542641.1">
    <property type="nucleotide sequence ID" value="NZ_JAOVZO020000023.1"/>
</dbReference>
<dbReference type="GO" id="GO:0005524">
    <property type="term" value="F:ATP binding"/>
    <property type="evidence" value="ECO:0007669"/>
    <property type="project" value="UniProtKB-KW"/>
</dbReference>
<dbReference type="InterPro" id="IPR050221">
    <property type="entry name" value="26S_Proteasome_ATPase"/>
</dbReference>
<evidence type="ECO:0000313" key="6">
    <source>
        <dbReference type="Proteomes" id="UP001139971"/>
    </source>
</evidence>
<dbReference type="InterPro" id="IPR027417">
    <property type="entry name" value="P-loop_NTPase"/>
</dbReference>
<organism evidence="5 6">
    <name type="scientific">Tahibacter soli</name>
    <dbReference type="NCBI Taxonomy" id="2983605"/>
    <lineage>
        <taxon>Bacteria</taxon>
        <taxon>Pseudomonadati</taxon>
        <taxon>Pseudomonadota</taxon>
        <taxon>Gammaproteobacteria</taxon>
        <taxon>Lysobacterales</taxon>
        <taxon>Rhodanobacteraceae</taxon>
        <taxon>Tahibacter</taxon>
    </lineage>
</organism>
<name>A0A9X3YPG7_9GAMM</name>
<dbReference type="Proteomes" id="UP001139971">
    <property type="component" value="Unassembled WGS sequence"/>
</dbReference>
<evidence type="ECO:0000256" key="2">
    <source>
        <dbReference type="ARBA" id="ARBA00022741"/>
    </source>
</evidence>
<keyword evidence="3 5" id="KW-0067">ATP-binding</keyword>
<dbReference type="CDD" id="cd19481">
    <property type="entry name" value="RecA-like_protease"/>
    <property type="match status" value="1"/>
</dbReference>
<evidence type="ECO:0000256" key="3">
    <source>
        <dbReference type="ARBA" id="ARBA00022840"/>
    </source>
</evidence>
<keyword evidence="6" id="KW-1185">Reference proteome</keyword>
<accession>A0A9X3YPG7</accession>
<dbReference type="Gene3D" id="3.40.50.300">
    <property type="entry name" value="P-loop containing nucleotide triphosphate hydrolases"/>
    <property type="match status" value="1"/>
</dbReference>
<evidence type="ECO:0000313" key="5">
    <source>
        <dbReference type="EMBL" id="MDC8016071.1"/>
    </source>
</evidence>
<dbReference type="AlphaFoldDB" id="A0A9X3YPG7"/>
<dbReference type="InterPro" id="IPR003593">
    <property type="entry name" value="AAA+_ATPase"/>
</dbReference>
<keyword evidence="2" id="KW-0547">Nucleotide-binding</keyword>
<reference evidence="5" key="1">
    <citation type="submission" date="2023-02" db="EMBL/GenBank/DDBJ databases">
        <title>Tahibacter soli sp. nov. isolated from soil.</title>
        <authorList>
            <person name="Baek J.H."/>
            <person name="Lee J.K."/>
            <person name="Choi D.G."/>
            <person name="Jeon C.O."/>
        </authorList>
    </citation>
    <scope>NUCLEOTIDE SEQUENCE</scope>
    <source>
        <strain evidence="5">BL</strain>
    </source>
</reference>
<dbReference type="SUPFAM" id="SSF52540">
    <property type="entry name" value="P-loop containing nucleoside triphosphate hydrolases"/>
    <property type="match status" value="1"/>
</dbReference>
<dbReference type="SMART" id="SM00382">
    <property type="entry name" value="AAA"/>
    <property type="match status" value="1"/>
</dbReference>
<dbReference type="EMBL" id="JAOVZO020000023">
    <property type="protein sequence ID" value="MDC8016071.1"/>
    <property type="molecule type" value="Genomic_DNA"/>
</dbReference>
<dbReference type="InterPro" id="IPR003959">
    <property type="entry name" value="ATPase_AAA_core"/>
</dbReference>
<evidence type="ECO:0000256" key="1">
    <source>
        <dbReference type="ARBA" id="ARBA00006914"/>
    </source>
</evidence>
<feature type="domain" description="AAA+ ATPase" evidence="4">
    <location>
        <begin position="454"/>
        <end position="586"/>
    </location>
</feature>
<dbReference type="Pfam" id="PF22977">
    <property type="entry name" value="WHD"/>
    <property type="match status" value="1"/>
</dbReference>
<comment type="caution">
    <text evidence="5">The sequence shown here is derived from an EMBL/GenBank/DDBJ whole genome shotgun (WGS) entry which is preliminary data.</text>
</comment>
<sequence>MSAFERWQAANNRYLANEIAGLRARLERLAASAASDAAEPSWRQRWLKPAEASSPAAPAVAVVEAGEDADDAPTPALVVLARRLQLSDFERDVLLLCAAMELDTRIAPLCARAQADANKPYPTFALALALFDRPAWDALSPERPLRYWQIVNVHQSMTQALVASALRADERIVSYLKGANYLDDRIAPLVGALPEYDGDAPPSLQACVDAIVERLHAADAPIVELVGSDPASKRLVAARVADALNLRVCRIGADAIPQAPAELEALARLWQRECALLPLALYVDAYDADRAGSAGAAVQRALGAFSGLVFFDVREPWPRVARETLPVDVAKPLPAEQRALWLAALGDEHAPTAARVAVHFDFDAATIARAAELSLALANGDADQVPALAWAQCVAHARPVLDQLAQPVEAKATWDDLALPDAEKSLLRQIADQVEHRGTVYDDYGFRARMNRGLGISVLFAGESGTGKTMAAEVIANALGLLLYRIDLSAVVNKYIGETEKNLRRLFDAAECGGAILLFDEADALFGKRGEVKDSHDRYSNIEVNYLLQRMEAFRGLAILATNMKSALDGAFVRRLRFIVKFPFPGLPEREAIWRRALPAGLATGAIDYARLARFNLTGASIHSIALNAAFLAARANAPLSMPLLLDAARTEFRKLEKPVSDGDFRWLERAEGAA</sequence>
<dbReference type="GO" id="GO:0016887">
    <property type="term" value="F:ATP hydrolysis activity"/>
    <property type="evidence" value="ECO:0007669"/>
    <property type="project" value="InterPro"/>
</dbReference>
<gene>
    <name evidence="5" type="ORF">OD750_026395</name>
</gene>